<keyword evidence="2" id="KW-0808">Transferase</keyword>
<dbReference type="Gene3D" id="2.60.200.40">
    <property type="match status" value="1"/>
</dbReference>
<sequence length="101" mass="10710">MCPTALADDGLLDISILPAPQEVVGTLRSLLEGGLGIDNMFIRARLPWVELKSAQGLDINLDGEPLSGEDLRFVARPGALQVHLPANSPVLGSTSLLNRPD</sequence>
<dbReference type="InterPro" id="IPR045540">
    <property type="entry name" value="YegS/DAGK_C"/>
</dbReference>
<dbReference type="Pfam" id="PF19279">
    <property type="entry name" value="YegS_C"/>
    <property type="match status" value="1"/>
</dbReference>
<evidence type="ECO:0000313" key="2">
    <source>
        <dbReference type="EMBL" id="EPN63645.1"/>
    </source>
</evidence>
<evidence type="ECO:0000259" key="1">
    <source>
        <dbReference type="Pfam" id="PF19279"/>
    </source>
</evidence>
<protein>
    <submittedName>
        <fullName evidence="2">Lipid kinase</fullName>
    </submittedName>
</protein>
<proteinExistence type="predicted"/>
<name>A0A656K007_PSESF</name>
<dbReference type="EMBL" id="AOKF01000971">
    <property type="protein sequence ID" value="EPN63645.1"/>
    <property type="molecule type" value="Genomic_DNA"/>
</dbReference>
<organism evidence="2 3">
    <name type="scientific">Pseudomonas syringae pv. actinidiae ICMP 19096</name>
    <dbReference type="NCBI Taxonomy" id="1194405"/>
    <lineage>
        <taxon>Bacteria</taxon>
        <taxon>Pseudomonadati</taxon>
        <taxon>Pseudomonadota</taxon>
        <taxon>Gammaproteobacteria</taxon>
        <taxon>Pseudomonadales</taxon>
        <taxon>Pseudomonadaceae</taxon>
        <taxon>Pseudomonas</taxon>
        <taxon>Pseudomonas syringae</taxon>
    </lineage>
</organism>
<dbReference type="InterPro" id="IPR016064">
    <property type="entry name" value="NAD/diacylglycerol_kinase_sf"/>
</dbReference>
<gene>
    <name evidence="2" type="ORF">A245_11572</name>
</gene>
<reference evidence="2 3" key="1">
    <citation type="journal article" date="2013" name="PLoS Pathog.">
        <title>Genomic analysis of the Kiwifruit pathogen Pseudomonas syringae pv. actinidiae provides insight into the origins of an emergent plant disease.</title>
        <authorList>
            <person name="McCann H.C."/>
            <person name="Rikkerink E.H."/>
            <person name="Bertels F."/>
            <person name="Fiers M."/>
            <person name="Lu A."/>
            <person name="Rees-George J."/>
            <person name="Andersen M.T."/>
            <person name="Gleave A.P."/>
            <person name="Haubold B."/>
            <person name="Wohlers M.W."/>
            <person name="Guttman D.S."/>
            <person name="Wang P.W."/>
            <person name="Straub C."/>
            <person name="Vanneste J.L."/>
            <person name="Rainey P.B."/>
            <person name="Templeton M.D."/>
        </authorList>
    </citation>
    <scope>NUCLEOTIDE SEQUENCE [LARGE SCALE GENOMIC DNA]</scope>
    <source>
        <strain evidence="2 3">ICMP 19096</strain>
    </source>
</reference>
<accession>A0A656K007</accession>
<dbReference type="AlphaFoldDB" id="A0A656K007"/>
<dbReference type="SUPFAM" id="SSF111331">
    <property type="entry name" value="NAD kinase/diacylglycerol kinase-like"/>
    <property type="match status" value="1"/>
</dbReference>
<feature type="domain" description="YegS/DAGK C-terminal" evidence="1">
    <location>
        <begin position="1"/>
        <end position="82"/>
    </location>
</feature>
<comment type="caution">
    <text evidence="2">The sequence shown here is derived from an EMBL/GenBank/DDBJ whole genome shotgun (WGS) entry which is preliminary data.</text>
</comment>
<dbReference type="Proteomes" id="UP000018849">
    <property type="component" value="Unassembled WGS sequence"/>
</dbReference>
<keyword evidence="2" id="KW-0418">Kinase</keyword>
<evidence type="ECO:0000313" key="3">
    <source>
        <dbReference type="Proteomes" id="UP000018849"/>
    </source>
</evidence>
<dbReference type="GO" id="GO:0016301">
    <property type="term" value="F:kinase activity"/>
    <property type="evidence" value="ECO:0007669"/>
    <property type="project" value="UniProtKB-KW"/>
</dbReference>